<evidence type="ECO:0008006" key="9">
    <source>
        <dbReference type="Google" id="ProtNLM"/>
    </source>
</evidence>
<dbReference type="PANTHER" id="PTHR24289">
    <property type="entry name" value="STEROID 17-ALPHA-HYDROXYLASE/17,20 LYASE"/>
    <property type="match status" value="1"/>
</dbReference>
<dbReference type="InterPro" id="IPR002401">
    <property type="entry name" value="Cyt_P450_E_grp-I"/>
</dbReference>
<dbReference type="AlphaFoldDB" id="A0A8S4Q3A5"/>
<evidence type="ECO:0000256" key="6">
    <source>
        <dbReference type="ARBA" id="ARBA00023033"/>
    </source>
</evidence>
<keyword evidence="6" id="KW-0503">Monooxygenase</keyword>
<keyword evidence="8" id="KW-1185">Reference proteome</keyword>
<keyword evidence="2" id="KW-0349">Heme</keyword>
<gene>
    <name evidence="7" type="ORF">OFUS_LOCUS24789</name>
</gene>
<dbReference type="PANTHER" id="PTHR24289:SF1">
    <property type="entry name" value="STEROID 17-ALPHA-HYDROXYLASE_17,20 LYASE"/>
    <property type="match status" value="1"/>
</dbReference>
<dbReference type="GO" id="GO:0020037">
    <property type="term" value="F:heme binding"/>
    <property type="evidence" value="ECO:0007669"/>
    <property type="project" value="InterPro"/>
</dbReference>
<evidence type="ECO:0000256" key="3">
    <source>
        <dbReference type="ARBA" id="ARBA00022723"/>
    </source>
</evidence>
<evidence type="ECO:0000256" key="2">
    <source>
        <dbReference type="ARBA" id="ARBA00022617"/>
    </source>
</evidence>
<dbReference type="Gene3D" id="1.10.630.10">
    <property type="entry name" value="Cytochrome P450"/>
    <property type="match status" value="1"/>
</dbReference>
<keyword evidence="3" id="KW-0479">Metal-binding</keyword>
<proteinExistence type="inferred from homology"/>
<dbReference type="GO" id="GO:0004497">
    <property type="term" value="F:monooxygenase activity"/>
    <property type="evidence" value="ECO:0007669"/>
    <property type="project" value="UniProtKB-KW"/>
</dbReference>
<name>A0A8S4Q3A5_OWEFU</name>
<evidence type="ECO:0000256" key="1">
    <source>
        <dbReference type="ARBA" id="ARBA00010617"/>
    </source>
</evidence>
<organism evidence="7 8">
    <name type="scientific">Owenia fusiformis</name>
    <name type="common">Polychaete worm</name>
    <dbReference type="NCBI Taxonomy" id="6347"/>
    <lineage>
        <taxon>Eukaryota</taxon>
        <taxon>Metazoa</taxon>
        <taxon>Spiralia</taxon>
        <taxon>Lophotrochozoa</taxon>
        <taxon>Annelida</taxon>
        <taxon>Polychaeta</taxon>
        <taxon>Sedentaria</taxon>
        <taxon>Canalipalpata</taxon>
        <taxon>Sabellida</taxon>
        <taxon>Oweniida</taxon>
        <taxon>Oweniidae</taxon>
        <taxon>Owenia</taxon>
    </lineage>
</organism>
<evidence type="ECO:0000313" key="8">
    <source>
        <dbReference type="Proteomes" id="UP000749559"/>
    </source>
</evidence>
<dbReference type="EMBL" id="CAIIXF020000012">
    <property type="protein sequence ID" value="CAH1800954.1"/>
    <property type="molecule type" value="Genomic_DNA"/>
</dbReference>
<keyword evidence="5" id="KW-0408">Iron</keyword>
<comment type="caution">
    <text evidence="7">The sequence shown here is derived from an EMBL/GenBank/DDBJ whole genome shotgun (WGS) entry which is preliminary data.</text>
</comment>
<keyword evidence="4" id="KW-0560">Oxidoreductase</keyword>
<sequence length="165" mass="18904">IGNIHSFILNGGPVWQVQKWAKEYGDAFKISILGEEIVILSDYDSIYEALVVRSNDFAGRPFDKSYAFNKWFCHSVSAQDFTQRFKTYKKIGLRGLKQHGDGISRIVNISNDNISQTVKEFKEEHGEPFQPHDKLQNLLCRIIICMLLGENTPYEENDGKFARNG</sequence>
<dbReference type="OrthoDB" id="2789670at2759"/>
<evidence type="ECO:0000256" key="5">
    <source>
        <dbReference type="ARBA" id="ARBA00023004"/>
    </source>
</evidence>
<dbReference type="InterPro" id="IPR036396">
    <property type="entry name" value="Cyt_P450_sf"/>
</dbReference>
<accession>A0A8S4Q3A5</accession>
<dbReference type="InterPro" id="IPR001128">
    <property type="entry name" value="Cyt_P450"/>
</dbReference>
<dbReference type="GO" id="GO:0005506">
    <property type="term" value="F:iron ion binding"/>
    <property type="evidence" value="ECO:0007669"/>
    <property type="project" value="InterPro"/>
</dbReference>
<comment type="similarity">
    <text evidence="1">Belongs to the cytochrome P450 family.</text>
</comment>
<dbReference type="SUPFAM" id="SSF48264">
    <property type="entry name" value="Cytochrome P450"/>
    <property type="match status" value="1"/>
</dbReference>
<dbReference type="PRINTS" id="PR00463">
    <property type="entry name" value="EP450I"/>
</dbReference>
<dbReference type="Proteomes" id="UP000749559">
    <property type="component" value="Unassembled WGS sequence"/>
</dbReference>
<reference evidence="7" key="1">
    <citation type="submission" date="2022-03" db="EMBL/GenBank/DDBJ databases">
        <authorList>
            <person name="Martin C."/>
        </authorList>
    </citation>
    <scope>NUCLEOTIDE SEQUENCE</scope>
</reference>
<evidence type="ECO:0000313" key="7">
    <source>
        <dbReference type="EMBL" id="CAH1800954.1"/>
    </source>
</evidence>
<dbReference type="GO" id="GO:0016705">
    <property type="term" value="F:oxidoreductase activity, acting on paired donors, with incorporation or reduction of molecular oxygen"/>
    <property type="evidence" value="ECO:0007669"/>
    <property type="project" value="InterPro"/>
</dbReference>
<evidence type="ECO:0000256" key="4">
    <source>
        <dbReference type="ARBA" id="ARBA00023002"/>
    </source>
</evidence>
<protein>
    <recommendedName>
        <fullName evidence="9">Cytochrome P450</fullName>
    </recommendedName>
</protein>
<feature type="non-terminal residue" evidence="7">
    <location>
        <position position="165"/>
    </location>
</feature>
<dbReference type="Pfam" id="PF00067">
    <property type="entry name" value="p450"/>
    <property type="match status" value="1"/>
</dbReference>